<protein>
    <submittedName>
        <fullName evidence="3">Uncharacterized protein</fullName>
    </submittedName>
</protein>
<evidence type="ECO:0000313" key="3">
    <source>
        <dbReference type="EMBL" id="RZN60249.1"/>
    </source>
</evidence>
<reference evidence="1" key="5">
    <citation type="submission" date="2022-05" db="EMBL/GenBank/DDBJ databases">
        <authorList>
            <person name="Chen Y."/>
            <person name="Zhu J."/>
            <person name="Zhu K."/>
        </authorList>
    </citation>
    <scope>NUCLEOTIDE SEQUENCE</scope>
    <source>
        <strain evidence="1">AV25</strain>
    </source>
</reference>
<evidence type="ECO:0000313" key="4">
    <source>
        <dbReference type="EMBL" id="STO71267.1"/>
    </source>
</evidence>
<evidence type="ECO:0000313" key="7">
    <source>
        <dbReference type="Proteomes" id="UP000254465"/>
    </source>
</evidence>
<evidence type="ECO:0000313" key="2">
    <source>
        <dbReference type="EMBL" id="PXZ40576.1"/>
    </source>
</evidence>
<dbReference type="EMBL" id="QJPJ01000001">
    <property type="protein sequence ID" value="PXZ40576.1"/>
    <property type="molecule type" value="Genomic_DNA"/>
</dbReference>
<organism evidence="3 9">
    <name type="scientific">Avibacterium paragallinarum</name>
    <name type="common">Haemophilus gallinarum</name>
    <dbReference type="NCBI Taxonomy" id="728"/>
    <lineage>
        <taxon>Bacteria</taxon>
        <taxon>Pseudomonadati</taxon>
        <taxon>Pseudomonadota</taxon>
        <taxon>Gammaproteobacteria</taxon>
        <taxon>Pasteurellales</taxon>
        <taxon>Pasteurellaceae</taxon>
        <taxon>Avibacterium</taxon>
    </lineage>
</organism>
<evidence type="ECO:0000313" key="6">
    <source>
        <dbReference type="Proteomes" id="UP000247594"/>
    </source>
</evidence>
<proteinExistence type="predicted"/>
<name>A0A0F5EZ36_AVIPA</name>
<gene>
    <name evidence="2" type="ORF">DM482_00055</name>
    <name evidence="3" type="ORF">EIG79_04045</name>
    <name evidence="1" type="ORF">M5S13_00755</name>
    <name evidence="5" type="ORF">NCTC10926_01084</name>
    <name evidence="4" type="ORF">NCTC11296_01163</name>
</gene>
<accession>A0A0F5EZ36</accession>
<evidence type="ECO:0000313" key="10">
    <source>
        <dbReference type="Proteomes" id="UP001347884"/>
    </source>
</evidence>
<dbReference type="EMBL" id="UFSW01000001">
    <property type="protein sequence ID" value="SUU97687.1"/>
    <property type="molecule type" value="Genomic_DNA"/>
</dbReference>
<dbReference type="GeneID" id="66255908"/>
<dbReference type="Proteomes" id="UP000294229">
    <property type="component" value="Unassembled WGS sequence"/>
</dbReference>
<reference evidence="2 6" key="1">
    <citation type="submission" date="2018-06" db="EMBL/GenBank/DDBJ databases">
        <authorList>
            <person name="Teymurazov M."/>
            <person name="Kislichkina A."/>
            <person name="Abaymova A."/>
            <person name="Mukhina T."/>
            <person name="Mayskaya N."/>
            <person name="Svetoch E."/>
            <person name="Bogun A."/>
        </authorList>
    </citation>
    <scope>NUCLEOTIDE SEQUENCE [LARGE SCALE GENOMIC DNA]</scope>
    <source>
        <strain evidence="2 6">SCPM-O-B-8406</strain>
    </source>
</reference>
<reference evidence="7 8" key="2">
    <citation type="submission" date="2018-06" db="EMBL/GenBank/DDBJ databases">
        <authorList>
            <consortium name="Pathogen Informatics"/>
            <person name="Doyle S."/>
        </authorList>
    </citation>
    <scope>NUCLEOTIDE SEQUENCE [LARGE SCALE GENOMIC DNA]</scope>
    <source>
        <strain evidence="5 8">NCTC10926</strain>
        <strain evidence="4 7">NCTC11296</strain>
    </source>
</reference>
<evidence type="ECO:0000313" key="9">
    <source>
        <dbReference type="Proteomes" id="UP000294229"/>
    </source>
</evidence>
<evidence type="ECO:0000313" key="5">
    <source>
        <dbReference type="EMBL" id="SUU97687.1"/>
    </source>
</evidence>
<sequence length="73" mass="7837">MNKIKMTFTTSRTFAHDLVSELLTIGALSAEETKIKGEDSAEVTAEFTDTVEVADVIAALAESGITNIPYTVE</sequence>
<dbReference type="Proteomes" id="UP001347884">
    <property type="component" value="Unassembled WGS sequence"/>
</dbReference>
<dbReference type="Proteomes" id="UP000254465">
    <property type="component" value="Unassembled WGS sequence"/>
</dbReference>
<dbReference type="Proteomes" id="UP000254620">
    <property type="component" value="Unassembled WGS sequence"/>
</dbReference>
<dbReference type="RefSeq" id="WP_017806508.1">
    <property type="nucleotide sequence ID" value="NZ_CP034110.1"/>
</dbReference>
<evidence type="ECO:0000313" key="1">
    <source>
        <dbReference type="EMBL" id="MEE6040419.1"/>
    </source>
</evidence>
<reference evidence="1 10" key="4">
    <citation type="journal article" date="2022" name="Front. Microbiol.">
        <title>Commensal bacteria contribute to the growth of multidrug-resistant Avibacterium paragallinarum in chickens.</title>
        <authorList>
            <person name="Zhu J."/>
            <person name="Chen Y."/>
            <person name="Wu Y."/>
            <person name="Wang Y."/>
            <person name="Zhu K."/>
        </authorList>
    </citation>
    <scope>NUCLEOTIDE SEQUENCE [LARGE SCALE GENOMIC DNA]</scope>
    <source>
        <strain evidence="1 10">AV25</strain>
    </source>
</reference>
<evidence type="ECO:0000313" key="8">
    <source>
        <dbReference type="Proteomes" id="UP000254620"/>
    </source>
</evidence>
<dbReference type="AlphaFoldDB" id="A0A0F5EZ36"/>
<keyword evidence="10" id="KW-1185">Reference proteome</keyword>
<reference evidence="3 9" key="3">
    <citation type="submission" date="2018-11" db="EMBL/GenBank/DDBJ databases">
        <title>Sequencing Av. paragallinarum serogroups.</title>
        <authorList>
            <person name="Hellmuth J.E."/>
            <person name="Boucher C.E."/>
            <person name="Cason E.D."/>
        </authorList>
    </citation>
    <scope>NUCLEOTIDE SEQUENCE [LARGE SCALE GENOMIC DNA]</scope>
    <source>
        <strain evidence="3 9">SA-3</strain>
    </source>
</reference>
<dbReference type="Proteomes" id="UP000247594">
    <property type="component" value="Unassembled WGS sequence"/>
</dbReference>
<dbReference type="OrthoDB" id="9917540at2"/>
<dbReference type="EMBL" id="RQXS01000012">
    <property type="protein sequence ID" value="RZN60249.1"/>
    <property type="molecule type" value="Genomic_DNA"/>
</dbReference>
<dbReference type="EMBL" id="UGHK01000002">
    <property type="protein sequence ID" value="STO71267.1"/>
    <property type="molecule type" value="Genomic_DNA"/>
</dbReference>
<dbReference type="KEGG" id="apag:EIA51_05615"/>
<dbReference type="EMBL" id="JAMDKF010000001">
    <property type="protein sequence ID" value="MEE6040419.1"/>
    <property type="molecule type" value="Genomic_DNA"/>
</dbReference>